<comment type="subcellular location">
    <subcellularLocation>
        <location evidence="1">Cell inner membrane</location>
        <topology evidence="1">Single-pass membrane protein</topology>
    </subcellularLocation>
</comment>
<dbReference type="RefSeq" id="WP_177168587.1">
    <property type="nucleotide sequence ID" value="NZ_FOHV01000006.1"/>
</dbReference>
<protein>
    <submittedName>
        <fullName evidence="11">Type II secretion system (T2SS), protein M</fullName>
    </submittedName>
</protein>
<dbReference type="GO" id="GO:0015627">
    <property type="term" value="C:type II protein secretion system complex"/>
    <property type="evidence" value="ECO:0007669"/>
    <property type="project" value="InterPro"/>
</dbReference>
<keyword evidence="8 10" id="KW-1133">Transmembrane helix</keyword>
<evidence type="ECO:0000256" key="2">
    <source>
        <dbReference type="ARBA" id="ARBA00010637"/>
    </source>
</evidence>
<evidence type="ECO:0000256" key="10">
    <source>
        <dbReference type="SAM" id="Phobius"/>
    </source>
</evidence>
<feature type="transmembrane region" description="Helical" evidence="10">
    <location>
        <begin position="23"/>
        <end position="44"/>
    </location>
</feature>
<dbReference type="STRING" id="1123402.SAMN02583745_01075"/>
<keyword evidence="5" id="KW-0997">Cell inner membrane</keyword>
<name>A0A1I0AUY0_9GAMM</name>
<keyword evidence="4" id="KW-1003">Cell membrane</keyword>
<evidence type="ECO:0000313" key="12">
    <source>
        <dbReference type="Proteomes" id="UP000242642"/>
    </source>
</evidence>
<evidence type="ECO:0000256" key="7">
    <source>
        <dbReference type="ARBA" id="ARBA00022927"/>
    </source>
</evidence>
<dbReference type="Pfam" id="PF04612">
    <property type="entry name" value="T2SSM"/>
    <property type="match status" value="1"/>
</dbReference>
<reference evidence="12" key="1">
    <citation type="submission" date="2016-10" db="EMBL/GenBank/DDBJ databases">
        <authorList>
            <person name="Varghese N."/>
            <person name="Submissions S."/>
        </authorList>
    </citation>
    <scope>NUCLEOTIDE SEQUENCE [LARGE SCALE GENOMIC DNA]</scope>
    <source>
        <strain evidence="12">DSM 18579</strain>
    </source>
</reference>
<evidence type="ECO:0000256" key="9">
    <source>
        <dbReference type="ARBA" id="ARBA00023136"/>
    </source>
</evidence>
<accession>A0A1I0AUY0</accession>
<gene>
    <name evidence="11" type="ORF">SAMN02583745_01075</name>
</gene>
<evidence type="ECO:0000256" key="1">
    <source>
        <dbReference type="ARBA" id="ARBA00004377"/>
    </source>
</evidence>
<keyword evidence="9 10" id="KW-0472">Membrane</keyword>
<organism evidence="11 12">
    <name type="scientific">Thorsellia anophelis DSM 18579</name>
    <dbReference type="NCBI Taxonomy" id="1123402"/>
    <lineage>
        <taxon>Bacteria</taxon>
        <taxon>Pseudomonadati</taxon>
        <taxon>Pseudomonadota</taxon>
        <taxon>Gammaproteobacteria</taxon>
        <taxon>Enterobacterales</taxon>
        <taxon>Thorselliaceae</taxon>
        <taxon>Thorsellia</taxon>
    </lineage>
</organism>
<comment type="similarity">
    <text evidence="2">Belongs to the GSP M family.</text>
</comment>
<dbReference type="Gene3D" id="3.30.1360.100">
    <property type="entry name" value="General secretion pathway protein M, EpsM"/>
    <property type="match status" value="1"/>
</dbReference>
<keyword evidence="7" id="KW-0653">Protein transport</keyword>
<evidence type="ECO:0000256" key="3">
    <source>
        <dbReference type="ARBA" id="ARBA00022448"/>
    </source>
</evidence>
<evidence type="ECO:0000256" key="8">
    <source>
        <dbReference type="ARBA" id="ARBA00022989"/>
    </source>
</evidence>
<keyword evidence="12" id="KW-1185">Reference proteome</keyword>
<evidence type="ECO:0000313" key="11">
    <source>
        <dbReference type="EMBL" id="SES98174.1"/>
    </source>
</evidence>
<dbReference type="AlphaFoldDB" id="A0A1I0AUY0"/>
<keyword evidence="6 10" id="KW-0812">Transmembrane</keyword>
<dbReference type="Proteomes" id="UP000242642">
    <property type="component" value="Unassembled WGS sequence"/>
</dbReference>
<evidence type="ECO:0000256" key="6">
    <source>
        <dbReference type="ARBA" id="ARBA00022692"/>
    </source>
</evidence>
<proteinExistence type="inferred from homology"/>
<dbReference type="InterPro" id="IPR007690">
    <property type="entry name" value="T2SS_GspM"/>
</dbReference>
<evidence type="ECO:0000256" key="5">
    <source>
        <dbReference type="ARBA" id="ARBA00022519"/>
    </source>
</evidence>
<keyword evidence="3" id="KW-0813">Transport</keyword>
<dbReference type="SUPFAM" id="SSF103054">
    <property type="entry name" value="General secretion pathway protein M, EpsM"/>
    <property type="match status" value="1"/>
</dbReference>
<dbReference type="GO" id="GO:0005886">
    <property type="term" value="C:plasma membrane"/>
    <property type="evidence" value="ECO:0007669"/>
    <property type="project" value="UniProtKB-SubCell"/>
</dbReference>
<evidence type="ECO:0000256" key="4">
    <source>
        <dbReference type="ARBA" id="ARBA00022475"/>
    </source>
</evidence>
<dbReference type="InterPro" id="IPR023229">
    <property type="entry name" value="T2SS_M_periplasmic_sf"/>
</dbReference>
<dbReference type="GO" id="GO:0015628">
    <property type="term" value="P:protein secretion by the type II secretion system"/>
    <property type="evidence" value="ECO:0007669"/>
    <property type="project" value="InterPro"/>
</dbReference>
<sequence length="166" mass="18763">MINKMKYSCDSYWQQKSKLEKKLLIVLMCLISVAILWLGVYSPIKNAEINLTTKEHKLEVMIKQINQLAPYAAHFKGSVISEQPIELNESVSISARDANIIIEESQLKEGVMIVSIREVAFDTLNVWLASLEDNHNILVLSIEVTPIKTKQGIVSVKNLQLSRVDV</sequence>
<dbReference type="EMBL" id="FOHV01000006">
    <property type="protein sequence ID" value="SES98174.1"/>
    <property type="molecule type" value="Genomic_DNA"/>
</dbReference>